<gene>
    <name evidence="8" type="primary">BRE4</name>
    <name evidence="8" type="ORF">AWJ20_3214</name>
</gene>
<feature type="transmembrane region" description="Helical" evidence="6">
    <location>
        <begin position="771"/>
        <end position="791"/>
    </location>
</feature>
<evidence type="ECO:0000256" key="6">
    <source>
        <dbReference type="SAM" id="Phobius"/>
    </source>
</evidence>
<reference evidence="8 9" key="1">
    <citation type="submission" date="2016-02" db="EMBL/GenBank/DDBJ databases">
        <title>Complete genome sequence and transcriptome regulation of the pentose utilising yeast Sugiyamaella lignohabitans.</title>
        <authorList>
            <person name="Bellasio M."/>
            <person name="Peymann A."/>
            <person name="Valli M."/>
            <person name="Sipitzky M."/>
            <person name="Graf A."/>
            <person name="Sauer M."/>
            <person name="Marx H."/>
            <person name="Mattanovich D."/>
        </authorList>
    </citation>
    <scope>NUCLEOTIDE SEQUENCE [LARGE SCALE GENOMIC DNA]</scope>
    <source>
        <strain evidence="8 9">CBS 10342</strain>
    </source>
</reference>
<evidence type="ECO:0000256" key="1">
    <source>
        <dbReference type="ARBA" id="ARBA00004141"/>
    </source>
</evidence>
<keyword evidence="2 6" id="KW-0812">Transmembrane</keyword>
<dbReference type="GeneID" id="30035212"/>
<proteinExistence type="predicted"/>
<keyword evidence="3 6" id="KW-1133">Transmembrane helix</keyword>
<dbReference type="PRINTS" id="PR02047">
    <property type="entry name" value="BREFELDNASP4"/>
</dbReference>
<dbReference type="InterPro" id="IPR018820">
    <property type="entry name" value="BRE4-related_DUF2421"/>
</dbReference>
<dbReference type="InterPro" id="IPR023244">
    <property type="entry name" value="Brefeldin_A-sensitivity_4"/>
</dbReference>
<dbReference type="InterPro" id="IPR052430">
    <property type="entry name" value="IVT-Associated"/>
</dbReference>
<evidence type="ECO:0000256" key="5">
    <source>
        <dbReference type="SAM" id="MobiDB-lite"/>
    </source>
</evidence>
<dbReference type="Pfam" id="PF10334">
    <property type="entry name" value="BRE4"/>
    <property type="match status" value="1"/>
</dbReference>
<evidence type="ECO:0000313" key="8">
    <source>
        <dbReference type="EMBL" id="ANB15586.1"/>
    </source>
</evidence>
<protein>
    <submittedName>
        <fullName evidence="8">Bre4p</fullName>
    </submittedName>
</protein>
<feature type="transmembrane region" description="Helical" evidence="6">
    <location>
        <begin position="244"/>
        <end position="263"/>
    </location>
</feature>
<dbReference type="GO" id="GO:0016020">
    <property type="term" value="C:membrane"/>
    <property type="evidence" value="ECO:0007669"/>
    <property type="project" value="UniProtKB-SubCell"/>
</dbReference>
<feature type="transmembrane region" description="Helical" evidence="6">
    <location>
        <begin position="797"/>
        <end position="815"/>
    </location>
</feature>
<feature type="compositionally biased region" description="Basic and acidic residues" evidence="5">
    <location>
        <begin position="17"/>
        <end position="26"/>
    </location>
</feature>
<comment type="subcellular location">
    <subcellularLocation>
        <location evidence="1">Membrane</location>
        <topology evidence="1">Multi-pass membrane protein</topology>
    </subcellularLocation>
</comment>
<keyword evidence="4 6" id="KW-0472">Membrane</keyword>
<feature type="region of interest" description="Disordered" evidence="5">
    <location>
        <begin position="1"/>
        <end position="58"/>
    </location>
</feature>
<evidence type="ECO:0000259" key="7">
    <source>
        <dbReference type="Pfam" id="PF10334"/>
    </source>
</evidence>
<dbReference type="OrthoDB" id="1924968at2759"/>
<feature type="transmembrane region" description="Helical" evidence="6">
    <location>
        <begin position="289"/>
        <end position="311"/>
    </location>
</feature>
<feature type="transmembrane region" description="Helical" evidence="6">
    <location>
        <begin position="852"/>
        <end position="877"/>
    </location>
</feature>
<organism evidence="8 9">
    <name type="scientific">Sugiyamaella lignohabitans</name>
    <dbReference type="NCBI Taxonomy" id="796027"/>
    <lineage>
        <taxon>Eukaryota</taxon>
        <taxon>Fungi</taxon>
        <taxon>Dikarya</taxon>
        <taxon>Ascomycota</taxon>
        <taxon>Saccharomycotina</taxon>
        <taxon>Dipodascomycetes</taxon>
        <taxon>Dipodascales</taxon>
        <taxon>Trichomonascaceae</taxon>
        <taxon>Sugiyamaella</taxon>
    </lineage>
</organism>
<dbReference type="KEGG" id="slb:AWJ20_3214"/>
<sequence>MELNFPRNGRSTGLAKDNQESSRDDLPTVVNDEAPEPSIENAGLDRDTPVPDPSPRNKFLDIEDTAFLRPSPNQLGSHHSAESVPIYRGSYAHTSHASLKSYAEAMAIVNPDGAVLGSGHGNTPCGPHELPLHGDRSGLHSGVATPRSAFVEPKMSYLQAKLETLFGNQVKEERVTYGIEELRNGFFDAIFVPPTIVESAAKREFIGKPSKSLSDSGKSWINSWIKSVRKITVQTEQIKLLKTFLAYFLAYILCMIGPTGRWLGRYNLFMAFAVLIHHPGRTSGSQIEISFWSILGIAIGLGWGSTGLYIASSTHRAAELFGLIHAFSLTLCLVVTCWIKAAFVRLHHFMTSLALAVYVLEVANVSESTSVDWMKAWQFGIPYLFGILISLAVNILVFPDFGHQDIMFALKVALQECIEATKNFYSNEEEISVVRDLTKASLDLSEAVRGAANEITISTLQTKELVNLRNSIQVGIARIRAVPSPSSLYTSGNMATPAEFNHDGQIHAANIIRYSLKESSTELIAVLAKTIQICIDYVSYLENGKNTAENYNKSHNDIFERQLFQIEKAIAKLSHAYASVLRSDSYSLTQSPDQELFEILLHIYYLAEAGKSVLLIGREFQKTSKKRSWKLSLPNYPMRRALRRSTGRIIRDLGGKTAMHYYSAKKDVDEIFQQINAIDTSQTSKATDGVVPLASRGASHAFRYKTWEVLHRLQGEETRYSLKTVISVVLISVPAWLTSSNSWYNDNDCWISGIFVMIIMTARVGGIVTDFLVFSILCLTGSIWAGLGFRADEGNPYVLSVFCAIFMIPCLFRHISTSHPRSGMIGCMAFTLVSLSLYDRRPIRVNELFASVYPRVLSCEVGVVVSLLINWIMWPFVARHEVRKSMSILLSNISRTYLLVSDRYLYRDQGDEPTPLALQLSEICENRVHRSMFVLQEMIEMAPREPSLRGTFDGRPYSKMLECCEAILQNLIAARINSTHFNIYEFDPQGPNGSMSHQLMSLRRDSVAALLFVFYILAGAFRSKQEIPHYLPSAPMARKLLFDHMAELELHANGGVTQNVPHDHITATERSKLSRLHSTDTKLYNRFGSDEKLMWALVHETAFSNSFTKTAEELEKLIGYSKRILGEQSI</sequence>
<name>A0A167FQZ3_9ASCO</name>
<dbReference type="PANTHER" id="PTHR47804:SF3">
    <property type="entry name" value="PROTEIN BRE4"/>
    <property type="match status" value="1"/>
</dbReference>
<evidence type="ECO:0000313" key="9">
    <source>
        <dbReference type="Proteomes" id="UP000189580"/>
    </source>
</evidence>
<dbReference type="AlphaFoldDB" id="A0A167FQZ3"/>
<dbReference type="EMBL" id="CP014503">
    <property type="protein sequence ID" value="ANB15586.1"/>
    <property type="molecule type" value="Genomic_DNA"/>
</dbReference>
<feature type="transmembrane region" description="Helical" evidence="6">
    <location>
        <begin position="376"/>
        <end position="398"/>
    </location>
</feature>
<accession>A0A167FQZ3</accession>
<evidence type="ECO:0000256" key="4">
    <source>
        <dbReference type="ARBA" id="ARBA00023136"/>
    </source>
</evidence>
<keyword evidence="9" id="KW-1185">Reference proteome</keyword>
<dbReference type="PANTHER" id="PTHR47804">
    <property type="entry name" value="60S RIBOSOMAL PROTEIN L19"/>
    <property type="match status" value="1"/>
</dbReference>
<feature type="domain" description="DUF2421" evidence="7">
    <location>
        <begin position="878"/>
        <end position="1069"/>
    </location>
</feature>
<dbReference type="RefSeq" id="XP_018738063.1">
    <property type="nucleotide sequence ID" value="XM_018880223.1"/>
</dbReference>
<evidence type="ECO:0000256" key="3">
    <source>
        <dbReference type="ARBA" id="ARBA00022989"/>
    </source>
</evidence>
<feature type="transmembrane region" description="Helical" evidence="6">
    <location>
        <begin position="323"/>
        <end position="343"/>
    </location>
</feature>
<evidence type="ECO:0000256" key="2">
    <source>
        <dbReference type="ARBA" id="ARBA00022692"/>
    </source>
</evidence>
<dbReference type="Proteomes" id="UP000189580">
    <property type="component" value="Chromosome b"/>
</dbReference>